<keyword evidence="11" id="KW-1185">Reference proteome</keyword>
<dbReference type="EMBL" id="WVUK01000055">
    <property type="protein sequence ID" value="KAF7493779.1"/>
    <property type="molecule type" value="Genomic_DNA"/>
</dbReference>
<evidence type="ECO:0000313" key="11">
    <source>
        <dbReference type="Proteomes" id="UP000070412"/>
    </source>
</evidence>
<evidence type="ECO:0000313" key="10">
    <source>
        <dbReference type="EnsemblMetazoa" id="KAF7493779.1"/>
    </source>
</evidence>
<comment type="catalytic activity">
    <reaction evidence="7">
        <text>L-cysteinyl-[protein] + hexadecanoyl-CoA = S-hexadecanoyl-L-cysteinyl-[protein] + CoA</text>
        <dbReference type="Rhea" id="RHEA:36683"/>
        <dbReference type="Rhea" id="RHEA-COMP:10131"/>
        <dbReference type="Rhea" id="RHEA-COMP:11032"/>
        <dbReference type="ChEBI" id="CHEBI:29950"/>
        <dbReference type="ChEBI" id="CHEBI:57287"/>
        <dbReference type="ChEBI" id="CHEBI:57379"/>
        <dbReference type="ChEBI" id="CHEBI:74151"/>
        <dbReference type="EC" id="2.3.1.225"/>
    </reaction>
</comment>
<evidence type="ECO:0000256" key="3">
    <source>
        <dbReference type="ARBA" id="ARBA00022692"/>
    </source>
</evidence>
<keyword evidence="2 7" id="KW-0808">Transferase</keyword>
<feature type="transmembrane region" description="Helical" evidence="7">
    <location>
        <begin position="156"/>
        <end position="177"/>
    </location>
</feature>
<keyword evidence="3 7" id="KW-0812">Transmembrane</keyword>
<reference evidence="11" key="1">
    <citation type="journal article" date="2020" name="PLoS Negl. Trop. Dis.">
        <title>High-quality nuclear genome for Sarcoptes scabiei-A critical resource for a neglected parasite.</title>
        <authorList>
            <person name="Korhonen P.K."/>
            <person name="Gasser R.B."/>
            <person name="Ma G."/>
            <person name="Wang T."/>
            <person name="Stroehlein A.J."/>
            <person name="Young N.D."/>
            <person name="Ang C.S."/>
            <person name="Fernando D.D."/>
            <person name="Lu H.C."/>
            <person name="Taylor S."/>
            <person name="Reynolds S.L."/>
            <person name="Mofiz E."/>
            <person name="Najaraj S.H."/>
            <person name="Gowda H."/>
            <person name="Madugundu A."/>
            <person name="Renuse S."/>
            <person name="Holt D."/>
            <person name="Pandey A."/>
            <person name="Papenfuss A.T."/>
            <person name="Fischer K."/>
        </authorList>
    </citation>
    <scope>NUCLEOTIDE SEQUENCE [LARGE SCALE GENOMIC DNA]</scope>
</reference>
<evidence type="ECO:0000256" key="7">
    <source>
        <dbReference type="RuleBase" id="RU079119"/>
    </source>
</evidence>
<evidence type="ECO:0000313" key="9">
    <source>
        <dbReference type="EMBL" id="KAF7493779.1"/>
    </source>
</evidence>
<protein>
    <recommendedName>
        <fullName evidence="7">Palmitoyltransferase</fullName>
        <ecNumber evidence="7">2.3.1.225</ecNumber>
    </recommendedName>
</protein>
<sequence length="276" mass="32372">MKKMQKHLSERLVSIAVVLFIFIVFVFEIFIPRPFWADKIHLIICFWCFCNVMISFYKTCRNDSSTIGIVMPSRFTRSSGWHYCLSCKSHSPPRSYHCSICNRCILRRDHHCMLTANCIGHKNYRYFMSFVFQIGFGSIYASITHFSFIWTNMQHLTWIASIGSHYIPAIFFALGFIDLRTACCNMISMLCIISAVVSCFMFLYHGYLCLNEQTTHERVRSIKKYRKKNWTENLRSTLGKNWFLIVFVSPLIDSPMPNDGLYSYDSDNNLYGEKNL</sequence>
<comment type="subcellular location">
    <subcellularLocation>
        <location evidence="1">Membrane</location>
        <topology evidence="1">Multi-pass membrane protein</topology>
    </subcellularLocation>
</comment>
<evidence type="ECO:0000259" key="8">
    <source>
        <dbReference type="Pfam" id="PF01529"/>
    </source>
</evidence>
<dbReference type="GO" id="GO:0019706">
    <property type="term" value="F:protein-cysteine S-palmitoyltransferase activity"/>
    <property type="evidence" value="ECO:0007669"/>
    <property type="project" value="UniProtKB-EC"/>
</dbReference>
<evidence type="ECO:0000256" key="6">
    <source>
        <dbReference type="ARBA" id="ARBA00023315"/>
    </source>
</evidence>
<feature type="domain" description="Palmitoyltransferase DHHC" evidence="8">
    <location>
        <begin position="80"/>
        <end position="220"/>
    </location>
</feature>
<evidence type="ECO:0000256" key="4">
    <source>
        <dbReference type="ARBA" id="ARBA00022989"/>
    </source>
</evidence>
<dbReference type="PROSITE" id="PS50216">
    <property type="entry name" value="DHHC"/>
    <property type="match status" value="1"/>
</dbReference>
<dbReference type="OrthoDB" id="302728at2759"/>
<dbReference type="PANTHER" id="PTHR12246">
    <property type="entry name" value="PALMITOYLTRANSFERASE ZDHHC16"/>
    <property type="match status" value="1"/>
</dbReference>
<keyword evidence="6 7" id="KW-0012">Acyltransferase</keyword>
<dbReference type="Pfam" id="PF01529">
    <property type="entry name" value="DHHC"/>
    <property type="match status" value="1"/>
</dbReference>
<feature type="transmembrane region" description="Helical" evidence="7">
    <location>
        <begin position="189"/>
        <end position="208"/>
    </location>
</feature>
<feature type="transmembrane region" description="Helical" evidence="7">
    <location>
        <begin position="130"/>
        <end position="150"/>
    </location>
</feature>
<comment type="similarity">
    <text evidence="7">Belongs to the DHHC palmitoyltransferase family.</text>
</comment>
<dbReference type="GO" id="GO:0016020">
    <property type="term" value="C:membrane"/>
    <property type="evidence" value="ECO:0007669"/>
    <property type="project" value="UniProtKB-SubCell"/>
</dbReference>
<dbReference type="AlphaFoldDB" id="A0A834RA64"/>
<comment type="domain">
    <text evidence="7">The DHHC domain is required for palmitoyltransferase activity.</text>
</comment>
<dbReference type="InterPro" id="IPR039859">
    <property type="entry name" value="PFA4/ZDH16/20/ERF2-like"/>
</dbReference>
<feature type="transmembrane region" description="Helical" evidence="7">
    <location>
        <begin position="39"/>
        <end position="57"/>
    </location>
</feature>
<dbReference type="EnsemblMetazoa" id="SSS_6934s_mrna">
    <property type="protein sequence ID" value="KAF7493779.1"/>
    <property type="gene ID" value="SSS_6934"/>
</dbReference>
<dbReference type="Proteomes" id="UP000070412">
    <property type="component" value="Unassembled WGS sequence"/>
</dbReference>
<evidence type="ECO:0000256" key="5">
    <source>
        <dbReference type="ARBA" id="ARBA00023136"/>
    </source>
</evidence>
<dbReference type="InterPro" id="IPR001594">
    <property type="entry name" value="Palmitoyltrfase_DHHC"/>
</dbReference>
<keyword evidence="5 7" id="KW-0472">Membrane</keyword>
<organism evidence="9">
    <name type="scientific">Sarcoptes scabiei</name>
    <name type="common">Itch mite</name>
    <name type="synonym">Acarus scabiei</name>
    <dbReference type="NCBI Taxonomy" id="52283"/>
    <lineage>
        <taxon>Eukaryota</taxon>
        <taxon>Metazoa</taxon>
        <taxon>Ecdysozoa</taxon>
        <taxon>Arthropoda</taxon>
        <taxon>Chelicerata</taxon>
        <taxon>Arachnida</taxon>
        <taxon>Acari</taxon>
        <taxon>Acariformes</taxon>
        <taxon>Sarcoptiformes</taxon>
        <taxon>Astigmata</taxon>
        <taxon>Psoroptidia</taxon>
        <taxon>Sarcoptoidea</taxon>
        <taxon>Sarcoptidae</taxon>
        <taxon>Sarcoptinae</taxon>
        <taxon>Sarcoptes</taxon>
    </lineage>
</organism>
<proteinExistence type="inferred from homology"/>
<accession>A0A834RA64</accession>
<evidence type="ECO:0000256" key="1">
    <source>
        <dbReference type="ARBA" id="ARBA00004141"/>
    </source>
</evidence>
<evidence type="ECO:0000256" key="2">
    <source>
        <dbReference type="ARBA" id="ARBA00022679"/>
    </source>
</evidence>
<keyword evidence="4 7" id="KW-1133">Transmembrane helix</keyword>
<dbReference type="EC" id="2.3.1.225" evidence="7"/>
<reference evidence="9" key="2">
    <citation type="submission" date="2020-01" db="EMBL/GenBank/DDBJ databases">
        <authorList>
            <person name="Korhonen P.K.K."/>
            <person name="Guangxu M.G."/>
            <person name="Wang T.W."/>
            <person name="Stroehlein A.J.S."/>
            <person name="Young N.D."/>
            <person name="Ang C.-S.A."/>
            <person name="Fernando D.W.F."/>
            <person name="Lu H.L."/>
            <person name="Taylor S.T."/>
            <person name="Ehtesham M.E.M."/>
            <person name="Najaraj S.H.N."/>
            <person name="Harsha G.H.G."/>
            <person name="Madugundu A.M."/>
            <person name="Renuse S.R."/>
            <person name="Holt D.H."/>
            <person name="Pandey A.P."/>
            <person name="Papenfuss A.P."/>
            <person name="Gasser R.B.G."/>
            <person name="Fischer K.F."/>
        </authorList>
    </citation>
    <scope>NUCLEOTIDE SEQUENCE</scope>
    <source>
        <strain evidence="9">SSS_KF_BRIS2020</strain>
    </source>
</reference>
<reference evidence="10" key="3">
    <citation type="submission" date="2022-06" db="UniProtKB">
        <authorList>
            <consortium name="EnsemblMetazoa"/>
        </authorList>
    </citation>
    <scope>IDENTIFICATION</scope>
</reference>
<name>A0A834RA64_SARSC</name>
<gene>
    <name evidence="9" type="ORF">SSS_6934</name>
</gene>
<feature type="transmembrane region" description="Helical" evidence="7">
    <location>
        <begin position="12"/>
        <end position="33"/>
    </location>
</feature>